<gene>
    <name evidence="2" type="ORF">EHV23_11065</name>
</gene>
<evidence type="ECO:0000313" key="2">
    <source>
        <dbReference type="EMBL" id="RRN43924.1"/>
    </source>
</evidence>
<dbReference type="EMBL" id="RRUE01000002">
    <property type="protein sequence ID" value="RRN43924.1"/>
    <property type="molecule type" value="Genomic_DNA"/>
</dbReference>
<proteinExistence type="predicted"/>
<evidence type="ECO:0000313" key="3">
    <source>
        <dbReference type="Proteomes" id="UP000270261"/>
    </source>
</evidence>
<sequence length="184" mass="20152">MNTELQQRKSQNLWLQRASLLFVAVALAACTGMPMVKRAKKPSATARPPVTAPQPATRGLPSQGAALQNFAGSCHQKDIDGFAEDADLRIEGGKVTTMTWRARAGRKGQCSFALNDFYQTKDAPHIELSSRSRGACKLMVYQEPRRVTLAHANCQSFCSPRSVADEAWPVMFNPQTGGCARLDR</sequence>
<dbReference type="AlphaFoldDB" id="A0A3R8NR24"/>
<dbReference type="Proteomes" id="UP000270261">
    <property type="component" value="Unassembled WGS sequence"/>
</dbReference>
<protein>
    <recommendedName>
        <fullName evidence="4">Outer membrane lipoprotein</fullName>
    </recommendedName>
</protein>
<dbReference type="OrthoDB" id="8526496at2"/>
<organism evidence="2 3">
    <name type="scientific">Lautropia dentalis</name>
    <dbReference type="NCBI Taxonomy" id="2490857"/>
    <lineage>
        <taxon>Bacteria</taxon>
        <taxon>Pseudomonadati</taxon>
        <taxon>Pseudomonadota</taxon>
        <taxon>Betaproteobacteria</taxon>
        <taxon>Burkholderiales</taxon>
        <taxon>Burkholderiaceae</taxon>
        <taxon>Lautropia</taxon>
    </lineage>
</organism>
<evidence type="ECO:0000256" key="1">
    <source>
        <dbReference type="SAM" id="MobiDB-lite"/>
    </source>
</evidence>
<accession>A0A3R8NR24</accession>
<dbReference type="RefSeq" id="WP_125096124.1">
    <property type="nucleotide sequence ID" value="NZ_RRUE01000002.1"/>
</dbReference>
<comment type="caution">
    <text evidence="2">The sequence shown here is derived from an EMBL/GenBank/DDBJ whole genome shotgun (WGS) entry which is preliminary data.</text>
</comment>
<feature type="region of interest" description="Disordered" evidence="1">
    <location>
        <begin position="38"/>
        <end position="62"/>
    </location>
</feature>
<evidence type="ECO:0008006" key="4">
    <source>
        <dbReference type="Google" id="ProtNLM"/>
    </source>
</evidence>
<keyword evidence="3" id="KW-1185">Reference proteome</keyword>
<name>A0A3R8NR24_9BURK</name>
<reference evidence="2 3" key="1">
    <citation type="submission" date="2018-11" db="EMBL/GenBank/DDBJ databases">
        <title>Genome sequencing of Lautropia sp. KCOM 2505 (= ChDC F240).</title>
        <authorList>
            <person name="Kook J.-K."/>
            <person name="Park S.-N."/>
            <person name="Lim Y.K."/>
        </authorList>
    </citation>
    <scope>NUCLEOTIDE SEQUENCE [LARGE SCALE GENOMIC DNA]</scope>
    <source>
        <strain evidence="2 3">KCOM 2505</strain>
    </source>
</reference>